<keyword evidence="4" id="KW-1185">Reference proteome</keyword>
<dbReference type="NCBIfam" id="TIGR02058">
    <property type="entry name" value="lin0512_fam"/>
    <property type="match status" value="1"/>
</dbReference>
<evidence type="ECO:0000313" key="3">
    <source>
        <dbReference type="EMBL" id="TQV83785.1"/>
    </source>
</evidence>
<evidence type="ECO:0000256" key="1">
    <source>
        <dbReference type="ARBA" id="ARBA00022741"/>
    </source>
</evidence>
<name>A0A545U2T2_9PROT</name>
<keyword evidence="1" id="KW-0547">Nucleotide-binding</keyword>
<dbReference type="Pfam" id="PF09585">
    <property type="entry name" value="Lin0512_fam"/>
    <property type="match status" value="1"/>
</dbReference>
<dbReference type="PANTHER" id="PTHR34784:SF1">
    <property type="entry name" value="50S RIBOSOMAL PROTEIN L34"/>
    <property type="match status" value="1"/>
</dbReference>
<evidence type="ECO:0000256" key="2">
    <source>
        <dbReference type="ARBA" id="ARBA00023134"/>
    </source>
</evidence>
<gene>
    <name evidence="3" type="ORF">FKG95_04170</name>
</gene>
<dbReference type="EMBL" id="VHSH01000001">
    <property type="protein sequence ID" value="TQV83785.1"/>
    <property type="molecule type" value="Genomic_DNA"/>
</dbReference>
<dbReference type="RefSeq" id="WP_142895020.1">
    <property type="nucleotide sequence ID" value="NZ_ML660052.1"/>
</dbReference>
<reference evidence="3 4" key="1">
    <citation type="submission" date="2019-06" db="EMBL/GenBank/DDBJ databases">
        <title>Whole genome sequence for Rhodospirillaceae sp. R148.</title>
        <authorList>
            <person name="Wang G."/>
        </authorList>
    </citation>
    <scope>NUCLEOTIDE SEQUENCE [LARGE SCALE GENOMIC DNA]</scope>
    <source>
        <strain evidence="3 4">R148</strain>
    </source>
</reference>
<organism evidence="3 4">
    <name type="scientific">Denitrobaculum tricleocarpae</name>
    <dbReference type="NCBI Taxonomy" id="2591009"/>
    <lineage>
        <taxon>Bacteria</taxon>
        <taxon>Pseudomonadati</taxon>
        <taxon>Pseudomonadota</taxon>
        <taxon>Alphaproteobacteria</taxon>
        <taxon>Rhodospirillales</taxon>
        <taxon>Rhodospirillaceae</taxon>
        <taxon>Denitrobaculum</taxon>
    </lineage>
</organism>
<dbReference type="InterPro" id="IPR037103">
    <property type="entry name" value="Tubulin/FtsZ-like_C"/>
</dbReference>
<dbReference type="GO" id="GO:0005525">
    <property type="term" value="F:GTP binding"/>
    <property type="evidence" value="ECO:0007669"/>
    <property type="project" value="UniProtKB-KW"/>
</dbReference>
<dbReference type="PANTHER" id="PTHR34784">
    <property type="entry name" value="50S RIBOSOMAL PROTEIN L34"/>
    <property type="match status" value="1"/>
</dbReference>
<sequence length="118" mass="12467">MALKRMAVEFGLGTDLRGEDYTKAAVRALRDALWHNSLNIADALGFPREAMIVEVMIGVAKPDQVNKDEVAAVLPYGSARVKVEEGGLDVAKADGSGRTVMANAAAIVYFDIAEGASS</sequence>
<evidence type="ECO:0000313" key="4">
    <source>
        <dbReference type="Proteomes" id="UP000315252"/>
    </source>
</evidence>
<keyword evidence="2" id="KW-0342">GTP-binding</keyword>
<dbReference type="Proteomes" id="UP000315252">
    <property type="component" value="Unassembled WGS sequence"/>
</dbReference>
<dbReference type="AlphaFoldDB" id="A0A545U2T2"/>
<proteinExistence type="predicted"/>
<dbReference type="Gene3D" id="3.30.1330.20">
    <property type="entry name" value="Tubulin/FtsZ, C-terminal domain"/>
    <property type="match status" value="1"/>
</dbReference>
<protein>
    <submittedName>
        <fullName evidence="3">Uncharacterized protein</fullName>
    </submittedName>
</protein>
<comment type="caution">
    <text evidence="3">The sequence shown here is derived from an EMBL/GenBank/DDBJ whole genome shotgun (WGS) entry which is preliminary data.</text>
</comment>
<dbReference type="InterPro" id="IPR011719">
    <property type="entry name" value="CHP02058"/>
</dbReference>
<dbReference type="OrthoDB" id="7360766at2"/>
<accession>A0A545U2T2</accession>